<dbReference type="InterPro" id="IPR023927">
    <property type="entry name" value="SbnA"/>
</dbReference>
<evidence type="ECO:0000313" key="12">
    <source>
        <dbReference type="EMBL" id="MDD7967222.1"/>
    </source>
</evidence>
<protein>
    <recommendedName>
        <fullName evidence="7">N-(2-amino-2-carboxyethyl)-L-glutamate synthase</fullName>
        <ecNumber evidence="6">2.5.1.140</ecNumber>
    </recommendedName>
</protein>
<dbReference type="InterPro" id="IPR050214">
    <property type="entry name" value="Cys_Synth/Cystath_Beta-Synth"/>
</dbReference>
<dbReference type="RefSeq" id="WP_274201748.1">
    <property type="nucleotide sequence ID" value="NZ_JAQZAO010000007.1"/>
</dbReference>
<feature type="region of interest" description="Disordered" evidence="10">
    <location>
        <begin position="1"/>
        <end position="20"/>
    </location>
</feature>
<comment type="function">
    <text evidence="2">Catalyzes the synthesis of N-((2S)-2-amino-2-carboxyethyl)-L-glutamate (ACEGA) from O-phospho-L-serine and L-glutamate. Involved in the biosynthesis of L-2,3-diaminopropionic acid (L-Dap), a precursor of staphyloferrin B and antibiotics.</text>
</comment>
<dbReference type="InterPro" id="IPR036052">
    <property type="entry name" value="TrpB-like_PALP_sf"/>
</dbReference>
<evidence type="ECO:0000259" key="11">
    <source>
        <dbReference type="Pfam" id="PF00291"/>
    </source>
</evidence>
<evidence type="ECO:0000256" key="6">
    <source>
        <dbReference type="ARBA" id="ARBA00012331"/>
    </source>
</evidence>
<evidence type="ECO:0000256" key="9">
    <source>
        <dbReference type="ARBA" id="ARBA00022898"/>
    </source>
</evidence>
<name>A0ABT5SWJ3_9PSEU</name>
<dbReference type="SUPFAM" id="SSF53686">
    <property type="entry name" value="Tryptophan synthase beta subunit-like PLP-dependent enzymes"/>
    <property type="match status" value="1"/>
</dbReference>
<dbReference type="Pfam" id="PF00291">
    <property type="entry name" value="PALP"/>
    <property type="match status" value="1"/>
</dbReference>
<evidence type="ECO:0000313" key="13">
    <source>
        <dbReference type="Proteomes" id="UP001300763"/>
    </source>
</evidence>
<evidence type="ECO:0000256" key="4">
    <source>
        <dbReference type="ARBA" id="ARBA00008519"/>
    </source>
</evidence>
<evidence type="ECO:0000256" key="10">
    <source>
        <dbReference type="SAM" id="MobiDB-lite"/>
    </source>
</evidence>
<comment type="caution">
    <text evidence="12">The sequence shown here is derived from an EMBL/GenBank/DDBJ whole genome shotgun (WGS) entry which is preliminary data.</text>
</comment>
<evidence type="ECO:0000256" key="5">
    <source>
        <dbReference type="ARBA" id="ARBA00011738"/>
    </source>
</evidence>
<dbReference type="EC" id="2.5.1.140" evidence="6"/>
<evidence type="ECO:0000256" key="2">
    <source>
        <dbReference type="ARBA" id="ARBA00004056"/>
    </source>
</evidence>
<evidence type="ECO:0000256" key="1">
    <source>
        <dbReference type="ARBA" id="ARBA00001933"/>
    </source>
</evidence>
<keyword evidence="8" id="KW-0808">Transferase</keyword>
<evidence type="ECO:0000256" key="3">
    <source>
        <dbReference type="ARBA" id="ARBA00004924"/>
    </source>
</evidence>
<dbReference type="NCBIfam" id="TIGR03945">
    <property type="entry name" value="PLP_SbnA_fam"/>
    <property type="match status" value="1"/>
</dbReference>
<organism evidence="12 13">
    <name type="scientific">Actinomycetospora lemnae</name>
    <dbReference type="NCBI Taxonomy" id="3019891"/>
    <lineage>
        <taxon>Bacteria</taxon>
        <taxon>Bacillati</taxon>
        <taxon>Actinomycetota</taxon>
        <taxon>Actinomycetes</taxon>
        <taxon>Pseudonocardiales</taxon>
        <taxon>Pseudonocardiaceae</taxon>
        <taxon>Actinomycetospora</taxon>
    </lineage>
</organism>
<feature type="domain" description="Tryptophan synthase beta chain-like PALP" evidence="11">
    <location>
        <begin position="30"/>
        <end position="320"/>
    </location>
</feature>
<evidence type="ECO:0000256" key="7">
    <source>
        <dbReference type="ARBA" id="ARBA00016985"/>
    </source>
</evidence>
<dbReference type="Proteomes" id="UP001300763">
    <property type="component" value="Unassembled WGS sequence"/>
</dbReference>
<reference evidence="12 13" key="1">
    <citation type="submission" date="2023-02" db="EMBL/GenBank/DDBJ databases">
        <title>Genome sequencing required for Actinomycetospora new species description.</title>
        <authorList>
            <person name="Saimee Y."/>
            <person name="Duangmal K."/>
        </authorList>
    </citation>
    <scope>NUCLEOTIDE SEQUENCE [LARGE SCALE GENOMIC DNA]</scope>
    <source>
        <strain evidence="12 13">DW7H6</strain>
    </source>
</reference>
<comment type="similarity">
    <text evidence="4">Belongs to the cysteine synthase/cystathionine beta-synthase family. SbnA subfamily.</text>
</comment>
<comment type="pathway">
    <text evidence="3">Siderophore biosynthesis.</text>
</comment>
<dbReference type="CDD" id="cd01561">
    <property type="entry name" value="CBS_like"/>
    <property type="match status" value="1"/>
</dbReference>
<comment type="cofactor">
    <cofactor evidence="1">
        <name>pyridoxal 5'-phosphate</name>
        <dbReference type="ChEBI" id="CHEBI:597326"/>
    </cofactor>
</comment>
<dbReference type="Gene3D" id="3.40.50.1100">
    <property type="match status" value="2"/>
</dbReference>
<dbReference type="InterPro" id="IPR001926">
    <property type="entry name" value="TrpB-like_PALP"/>
</dbReference>
<comment type="subunit">
    <text evidence="5">Homodimer.</text>
</comment>
<dbReference type="InterPro" id="IPR001216">
    <property type="entry name" value="P-phosphate_BS"/>
</dbReference>
<dbReference type="PROSITE" id="PS00901">
    <property type="entry name" value="CYS_SYNTHASE"/>
    <property type="match status" value="1"/>
</dbReference>
<proteinExistence type="inferred from homology"/>
<dbReference type="PANTHER" id="PTHR10314">
    <property type="entry name" value="CYSTATHIONINE BETA-SYNTHASE"/>
    <property type="match status" value="1"/>
</dbReference>
<dbReference type="EMBL" id="JAQZAO010000007">
    <property type="protein sequence ID" value="MDD7967222.1"/>
    <property type="molecule type" value="Genomic_DNA"/>
</dbReference>
<keyword evidence="9" id="KW-0663">Pyridoxal phosphate</keyword>
<sequence length="347" mass="36211">MTLARGPRPGPTGDLAGPRAGSWAVHDSVLDAVGTTPLVRLGRMFPQPGVAVLAKLELMNPGGSMKDRSARYIVGTGLADGSIPPGSRLVESSSGNFGVAVAMAARLHGLAFTCVIDPHASAANVAIMRGLGADVVTVDEPDEAGGFLHTRLARVHEILATTPDTVWINQYANDRNWLAHYHGTGAEIADAMLAPTHLVGAVSTTGSLLGCARRLRESGPVEVVAADAVGSVIFGGVGGETAARRELPGLGSSRVPELHSPAEIDRVEHVDDATAAEACRELLATEAIFAGGSTGAVVTAVRRLVRDVAPPARIVAIFPDRGDRYLDRVWDDAWLDRARARRVAASV</sequence>
<gene>
    <name evidence="12" type="primary">sbnA</name>
    <name evidence="12" type="ORF">PGB27_17945</name>
</gene>
<keyword evidence="13" id="KW-1185">Reference proteome</keyword>
<accession>A0ABT5SWJ3</accession>
<evidence type="ECO:0000256" key="8">
    <source>
        <dbReference type="ARBA" id="ARBA00022679"/>
    </source>
</evidence>